<name>A0A1H6ZW44_9GAMM</name>
<dbReference type="EMBL" id="FNYC01000012">
    <property type="protein sequence ID" value="SEJ55837.1"/>
    <property type="molecule type" value="Genomic_DNA"/>
</dbReference>
<accession>A0A1H6ZW44</accession>
<organism evidence="3 4">
    <name type="scientific">Frateuria terrea</name>
    <dbReference type="NCBI Taxonomy" id="529704"/>
    <lineage>
        <taxon>Bacteria</taxon>
        <taxon>Pseudomonadati</taxon>
        <taxon>Pseudomonadota</taxon>
        <taxon>Gammaproteobacteria</taxon>
        <taxon>Lysobacterales</taxon>
        <taxon>Rhodanobacteraceae</taxon>
        <taxon>Frateuria</taxon>
    </lineage>
</organism>
<dbReference type="Pfam" id="PF17289">
    <property type="entry name" value="Terminase_6C"/>
    <property type="match status" value="1"/>
</dbReference>
<feature type="domain" description="Terminase large subunit gp17-like C-terminal" evidence="2">
    <location>
        <begin position="306"/>
        <end position="455"/>
    </location>
</feature>
<evidence type="ECO:0000313" key="3">
    <source>
        <dbReference type="EMBL" id="SEJ55837.1"/>
    </source>
</evidence>
<protein>
    <submittedName>
        <fullName evidence="3">Phage uncharacterized protein (Putative large terminase), C-terminal domain-containing protein</fullName>
    </submittedName>
</protein>
<dbReference type="AlphaFoldDB" id="A0A1H6ZW44"/>
<reference evidence="3 4" key="1">
    <citation type="submission" date="2016-10" db="EMBL/GenBank/DDBJ databases">
        <authorList>
            <person name="de Groot N.N."/>
        </authorList>
    </citation>
    <scope>NUCLEOTIDE SEQUENCE [LARGE SCALE GENOMIC DNA]</scope>
    <source>
        <strain evidence="3 4">DSM 26515</strain>
    </source>
</reference>
<proteinExistence type="predicted"/>
<gene>
    <name evidence="3" type="ORF">SAMN04487997_0213</name>
</gene>
<dbReference type="Proteomes" id="UP000199420">
    <property type="component" value="Unassembled WGS sequence"/>
</dbReference>
<evidence type="ECO:0000259" key="2">
    <source>
        <dbReference type="Pfam" id="PF17289"/>
    </source>
</evidence>
<evidence type="ECO:0000256" key="1">
    <source>
        <dbReference type="ARBA" id="ARBA00022612"/>
    </source>
</evidence>
<dbReference type="STRING" id="529704.SAMN02927913_2176"/>
<keyword evidence="4" id="KW-1185">Reference proteome</keyword>
<dbReference type="NCBIfam" id="TIGR01630">
    <property type="entry name" value="psiM2_ORF9"/>
    <property type="match status" value="1"/>
</dbReference>
<dbReference type="InterPro" id="IPR006517">
    <property type="entry name" value="Phage_terminase_lsu-like_C"/>
</dbReference>
<keyword evidence="1" id="KW-1188">Viral release from host cell</keyword>
<dbReference type="InterPro" id="IPR035421">
    <property type="entry name" value="Terminase_6C"/>
</dbReference>
<sequence>MDALTPQEVEGAKALCRGQLYAFSRWMFRQRKGYLWQRAEHHQAICDALERVFRGECRRLIINIPPRYSKTELAVVNFMAWALGKVPDAEFIHTSYSGALATGNAWQTRELVQSEAYREIFPDTELRADSAAKHEWRTTAGGCVYAVGAGGTITGYGAGKHRPGFGGAIIIDDPHKADEARSDVIRNGVIEWFQNTLESRKNGPETPIILIMQRLHERDLAGWLLAGGNGESWEHVCLPAITEQGEALWPAKHSIADLRRMQTAAPYTFAGQYQQAPSPGEGNIFKPDAIRVIDALPVDDEIEWVRGWDLAASVPKPGSDPDWTVGGKLGRGRSGRYYIADVARMRGGPDEVQATLKNTAERDGKVPRISIPQDPGQAGKTQVLHFTRLLEGYRVKASPETGDKVTRAEPFAAQVNVGNVAMVRAPWNDALVAEMRVFPNGTHDDQVDALSRAFAEFVQPTTTGILDFYRQQAERKQD</sequence>
<evidence type="ECO:0000313" key="4">
    <source>
        <dbReference type="Proteomes" id="UP000199420"/>
    </source>
</evidence>